<organism evidence="6 7">
    <name type="scientific">Brassica napus</name>
    <name type="common">Rape</name>
    <dbReference type="NCBI Taxonomy" id="3708"/>
    <lineage>
        <taxon>Eukaryota</taxon>
        <taxon>Viridiplantae</taxon>
        <taxon>Streptophyta</taxon>
        <taxon>Embryophyta</taxon>
        <taxon>Tracheophyta</taxon>
        <taxon>Spermatophyta</taxon>
        <taxon>Magnoliopsida</taxon>
        <taxon>eudicotyledons</taxon>
        <taxon>Gunneridae</taxon>
        <taxon>Pentapetalae</taxon>
        <taxon>rosids</taxon>
        <taxon>malvids</taxon>
        <taxon>Brassicales</taxon>
        <taxon>Brassicaceae</taxon>
        <taxon>Brassiceae</taxon>
        <taxon>Brassica</taxon>
    </lineage>
</organism>
<evidence type="ECO:0000256" key="2">
    <source>
        <dbReference type="ARBA" id="ARBA00022763"/>
    </source>
</evidence>
<feature type="region of interest" description="Disordered" evidence="4">
    <location>
        <begin position="407"/>
        <end position="430"/>
    </location>
</feature>
<feature type="region of interest" description="Disordered" evidence="4">
    <location>
        <begin position="469"/>
        <end position="490"/>
    </location>
</feature>
<feature type="region of interest" description="Disordered" evidence="4">
    <location>
        <begin position="344"/>
        <end position="384"/>
    </location>
</feature>
<dbReference type="Pfam" id="PF16589">
    <property type="entry name" value="BRCT_2"/>
    <property type="match status" value="1"/>
</dbReference>
<dbReference type="Proteomes" id="UP000028999">
    <property type="component" value="Unassembled WGS sequence"/>
</dbReference>
<feature type="compositionally biased region" description="Basic residues" evidence="4">
    <location>
        <begin position="407"/>
        <end position="418"/>
    </location>
</feature>
<keyword evidence="7" id="KW-1185">Reference proteome</keyword>
<feature type="compositionally biased region" description="Basic and acidic residues" evidence="4">
    <location>
        <begin position="473"/>
        <end position="490"/>
    </location>
</feature>
<dbReference type="InterPro" id="IPR001357">
    <property type="entry name" value="BRCT_dom"/>
</dbReference>
<dbReference type="Gramene" id="CDY22105">
    <property type="protein sequence ID" value="CDY22105"/>
    <property type="gene ID" value="GSBRNA2T00018492001"/>
</dbReference>
<dbReference type="PaxDb" id="3708-A0A078G6K8"/>
<feature type="compositionally biased region" description="Basic and acidic residues" evidence="4">
    <location>
        <begin position="23"/>
        <end position="34"/>
    </location>
</feature>
<dbReference type="PANTHER" id="PTHR23196">
    <property type="entry name" value="PAX TRANSCRIPTION ACTIVATION DOMAIN INTERACTING PROTEIN"/>
    <property type="match status" value="1"/>
</dbReference>
<dbReference type="AlphaFoldDB" id="A0A078G6K8"/>
<feature type="compositionally biased region" description="Polar residues" evidence="4">
    <location>
        <begin position="349"/>
        <end position="361"/>
    </location>
</feature>
<feature type="compositionally biased region" description="Acidic residues" evidence="4">
    <location>
        <begin position="50"/>
        <end position="74"/>
    </location>
</feature>
<sequence>MVNHSDAEACASDSKSPSASSDHGLEVNGIHDTEPIDDDDNDGISLVEDLYNDTELVDDGETLDQVVDDSEDEEGGGKGSVASSKQPCLLERSVRAVDMLLESDGSNDQECHTGKQESNCDVVAGFQGSSRIAADNSHGQGLDYLDSQEPGDATQAEALGFVDQLLMDKDLNLSPPVNLQEASLRRKSPPFSGAKGRQSLAKRIKTMSPTKKMSVFDWDCDDQCDVSGPQNSPVNGGNVTCFKKREASVKDDDLCEDKKVLARPTKRCMQSDSAKHNKMETASGLSQGIMLISQMDAQLQDKASKEHSEPEEDFVDVGINTQIAAEAMSALLFAPCTIEEASESETRDQACNLSGRNNDTIEGSAPNKKRNSKKKRKFTVKERTGTNASATTCLLNLCEWRHPRAKRSRLTPRHHVPPRKSWGASLAKDRSETNTLSGRLVVSLSGRRQASSCQSGVDLDVLNHASPKKIYGRSHESSPDKDLPRPFLPKEIKRLGGSGKVGDFKWKDLRRRRNLAHVRVLFSHNLDDETIKQQQKIMGRLGISQASSSAESTHFIAERFCRTRNMLEAIALGKPVVTSLWLESCGQTRCLLDEKNYILRDSKTEKDGFSLRTSLARAKQHPLLKGLKVCITPNIKPDRGMIAHLVKLTQGQVVEISEIIAAADREFPDDLLIISCEDDRDLCLPFINQGAEIYTSELLLNGIVIQKLEHARYGPVLIYHRSPPHSDIYNPSLCAYEPILIDSKRKWSHATNLLKTLCFCVAAGIISSKRNQRYTKFAATHRDLLVGASNE</sequence>
<dbReference type="InterPro" id="IPR036420">
    <property type="entry name" value="BRCT_dom_sf"/>
</dbReference>
<dbReference type="GO" id="GO:0006974">
    <property type="term" value="P:DNA damage response"/>
    <property type="evidence" value="ECO:0007669"/>
    <property type="project" value="UniProtKB-KW"/>
</dbReference>
<evidence type="ECO:0000313" key="6">
    <source>
        <dbReference type="EMBL" id="CDY22105.1"/>
    </source>
</evidence>
<accession>A0A078G6K8</accession>
<keyword evidence="3" id="KW-0539">Nucleus</keyword>
<evidence type="ECO:0000256" key="1">
    <source>
        <dbReference type="ARBA" id="ARBA00004123"/>
    </source>
</evidence>
<dbReference type="Gene3D" id="3.40.50.10190">
    <property type="entry name" value="BRCT domain"/>
    <property type="match status" value="2"/>
</dbReference>
<dbReference type="SMART" id="SM00292">
    <property type="entry name" value="BRCT"/>
    <property type="match status" value="1"/>
</dbReference>
<feature type="domain" description="BRCT" evidence="5">
    <location>
        <begin position="510"/>
        <end position="599"/>
    </location>
</feature>
<dbReference type="SUPFAM" id="SSF52113">
    <property type="entry name" value="BRCT domain"/>
    <property type="match status" value="1"/>
</dbReference>
<comment type="subcellular location">
    <subcellularLocation>
        <location evidence="1">Nucleus</location>
    </subcellularLocation>
</comment>
<feature type="compositionally biased region" description="Basic residues" evidence="4">
    <location>
        <begin position="367"/>
        <end position="378"/>
    </location>
</feature>
<dbReference type="EMBL" id="LK032127">
    <property type="protein sequence ID" value="CDY22105.1"/>
    <property type="molecule type" value="Genomic_DNA"/>
</dbReference>
<dbReference type="PROSITE" id="PS50172">
    <property type="entry name" value="BRCT"/>
    <property type="match status" value="1"/>
</dbReference>
<protein>
    <submittedName>
        <fullName evidence="6">BnaA09g01340D protein</fullName>
    </submittedName>
</protein>
<gene>
    <name evidence="6" type="primary">BnaA09g01340D</name>
    <name evidence="6" type="ORF">GSBRNA2T00018492001</name>
</gene>
<dbReference type="OMA" id="TPSWLQC"/>
<dbReference type="InterPro" id="IPR051579">
    <property type="entry name" value="DDR_Transcriptional_Reg"/>
</dbReference>
<feature type="region of interest" description="Disordered" evidence="4">
    <location>
        <begin position="1"/>
        <end position="86"/>
    </location>
</feature>
<evidence type="ECO:0000256" key="4">
    <source>
        <dbReference type="SAM" id="MobiDB-lite"/>
    </source>
</evidence>
<name>A0A078G6K8_BRANA</name>
<keyword evidence="2" id="KW-0227">DNA damage</keyword>
<feature type="compositionally biased region" description="Low complexity" evidence="4">
    <location>
        <begin position="11"/>
        <end position="22"/>
    </location>
</feature>
<dbReference type="PANTHER" id="PTHR23196:SF32">
    <property type="entry name" value="BRCT DOMAIN-CONTAINING DNA REPAIR PROTEIN"/>
    <property type="match status" value="1"/>
</dbReference>
<proteinExistence type="predicted"/>
<evidence type="ECO:0000313" key="7">
    <source>
        <dbReference type="Proteomes" id="UP000028999"/>
    </source>
</evidence>
<dbReference type="GO" id="GO:0005634">
    <property type="term" value="C:nucleus"/>
    <property type="evidence" value="ECO:0007669"/>
    <property type="project" value="UniProtKB-SubCell"/>
</dbReference>
<dbReference type="CDD" id="cd18432">
    <property type="entry name" value="BRCT_PAXIP1_rpt6_like"/>
    <property type="match status" value="1"/>
</dbReference>
<reference evidence="6 7" key="1">
    <citation type="journal article" date="2014" name="Science">
        <title>Plant genetics. Early allopolyploid evolution in the post-Neolithic Brassica napus oilseed genome.</title>
        <authorList>
            <person name="Chalhoub B."/>
            <person name="Denoeud F."/>
            <person name="Liu S."/>
            <person name="Parkin I.A."/>
            <person name="Tang H."/>
            <person name="Wang X."/>
            <person name="Chiquet J."/>
            <person name="Belcram H."/>
            <person name="Tong C."/>
            <person name="Samans B."/>
            <person name="Correa M."/>
            <person name="Da Silva C."/>
            <person name="Just J."/>
            <person name="Falentin C."/>
            <person name="Koh C.S."/>
            <person name="Le Clainche I."/>
            <person name="Bernard M."/>
            <person name="Bento P."/>
            <person name="Noel B."/>
            <person name="Labadie K."/>
            <person name="Alberti A."/>
            <person name="Charles M."/>
            <person name="Arnaud D."/>
            <person name="Guo H."/>
            <person name="Daviaud C."/>
            <person name="Alamery S."/>
            <person name="Jabbari K."/>
            <person name="Zhao M."/>
            <person name="Edger P.P."/>
            <person name="Chelaifa H."/>
            <person name="Tack D."/>
            <person name="Lassalle G."/>
            <person name="Mestiri I."/>
            <person name="Schnel N."/>
            <person name="Le Paslier M.C."/>
            <person name="Fan G."/>
            <person name="Renault V."/>
            <person name="Bayer P.E."/>
            <person name="Golicz A.A."/>
            <person name="Manoli S."/>
            <person name="Lee T.H."/>
            <person name="Thi V.H."/>
            <person name="Chalabi S."/>
            <person name="Hu Q."/>
            <person name="Fan C."/>
            <person name="Tollenaere R."/>
            <person name="Lu Y."/>
            <person name="Battail C."/>
            <person name="Shen J."/>
            <person name="Sidebottom C.H."/>
            <person name="Wang X."/>
            <person name="Canaguier A."/>
            <person name="Chauveau A."/>
            <person name="Berard A."/>
            <person name="Deniot G."/>
            <person name="Guan M."/>
            <person name="Liu Z."/>
            <person name="Sun F."/>
            <person name="Lim Y.P."/>
            <person name="Lyons E."/>
            <person name="Town C.D."/>
            <person name="Bancroft I."/>
            <person name="Wang X."/>
            <person name="Meng J."/>
            <person name="Ma J."/>
            <person name="Pires J.C."/>
            <person name="King G.J."/>
            <person name="Brunel D."/>
            <person name="Delourme R."/>
            <person name="Renard M."/>
            <person name="Aury J.M."/>
            <person name="Adams K.L."/>
            <person name="Batley J."/>
            <person name="Snowdon R.J."/>
            <person name="Tost J."/>
            <person name="Edwards D."/>
            <person name="Zhou Y."/>
            <person name="Hua W."/>
            <person name="Sharpe A.G."/>
            <person name="Paterson A.H."/>
            <person name="Guan C."/>
            <person name="Wincker P."/>
        </authorList>
    </citation>
    <scope>NUCLEOTIDE SEQUENCE [LARGE SCALE GENOMIC DNA]</scope>
    <source>
        <strain evidence="7">cv. Darmor-bzh</strain>
    </source>
</reference>
<dbReference type="CDD" id="cd17744">
    <property type="entry name" value="BRCT_MDC1_rpt1"/>
    <property type="match status" value="1"/>
</dbReference>
<dbReference type="Pfam" id="PF16770">
    <property type="entry name" value="RTT107_BRCT_5"/>
    <property type="match status" value="1"/>
</dbReference>
<evidence type="ECO:0000256" key="3">
    <source>
        <dbReference type="ARBA" id="ARBA00023242"/>
    </source>
</evidence>
<dbReference type="STRING" id="3708.A0A078G6K8"/>
<evidence type="ECO:0000259" key="5">
    <source>
        <dbReference type="PROSITE" id="PS50172"/>
    </source>
</evidence>